<dbReference type="Pfam" id="PF03781">
    <property type="entry name" value="FGE-sulfatase"/>
    <property type="match status" value="1"/>
</dbReference>
<dbReference type="PANTHER" id="PTHR43397:SF1">
    <property type="entry name" value="ERGOTHIONEINE BIOSYNTHESIS PROTEIN 1"/>
    <property type="match status" value="1"/>
</dbReference>
<keyword evidence="1" id="KW-0560">Oxidoreductase</keyword>
<dbReference type="PANTHER" id="PTHR43397">
    <property type="entry name" value="ERGOTHIONEINE BIOSYNTHESIS PROTEIN 1"/>
    <property type="match status" value="1"/>
</dbReference>
<dbReference type="Pfam" id="PF12867">
    <property type="entry name" value="DinB_2"/>
    <property type="match status" value="1"/>
</dbReference>
<dbReference type="SUPFAM" id="SSF109854">
    <property type="entry name" value="DinB/YfiT-like putative metalloenzymes"/>
    <property type="match status" value="1"/>
</dbReference>
<evidence type="ECO:0000259" key="5">
    <source>
        <dbReference type="Pfam" id="PF03781"/>
    </source>
</evidence>
<feature type="domain" description="Sulfatase-modifying factor enzyme-like" evidence="5">
    <location>
        <begin position="235"/>
        <end position="446"/>
    </location>
</feature>
<dbReference type="InterPro" id="IPR034660">
    <property type="entry name" value="DinB/YfiT-like"/>
</dbReference>
<feature type="region of interest" description="Disordered" evidence="4">
    <location>
        <begin position="1"/>
        <end position="20"/>
    </location>
</feature>
<comment type="pathway">
    <text evidence="3">Amino-acid biosynthesis; ergothioneine biosynthesis.</text>
</comment>
<comment type="caution">
    <text evidence="7">The sequence shown here is derived from an EMBL/GenBank/DDBJ whole genome shotgun (WGS) entry which is preliminary data.</text>
</comment>
<reference evidence="7 8" key="1">
    <citation type="journal article" date="2024" name="IMA Fungus">
        <title>IMA Genome - F19 : A genome assembly and annotation guide to empower mycologists, including annotated draft genome sequences of Ceratocystis pirilliformis, Diaporthe australafricana, Fusarium ophioides, Paecilomyces lecythidis, and Sporothrix stenoceras.</title>
        <authorList>
            <person name="Aylward J."/>
            <person name="Wilson A.M."/>
            <person name="Visagie C.M."/>
            <person name="Spraker J."/>
            <person name="Barnes I."/>
            <person name="Buitendag C."/>
            <person name="Ceriani C."/>
            <person name="Del Mar Angel L."/>
            <person name="du Plessis D."/>
            <person name="Fuchs T."/>
            <person name="Gasser K."/>
            <person name="Kramer D."/>
            <person name="Li W."/>
            <person name="Munsamy K."/>
            <person name="Piso A."/>
            <person name="Price J.L."/>
            <person name="Sonnekus B."/>
            <person name="Thomas C."/>
            <person name="van der Nest A."/>
            <person name="van Dijk A."/>
            <person name="van Heerden A."/>
            <person name="van Vuuren N."/>
            <person name="Yilmaz N."/>
            <person name="Duong T.A."/>
            <person name="van der Merwe N.A."/>
            <person name="Wingfield M.J."/>
            <person name="Wingfield B.D."/>
        </authorList>
    </citation>
    <scope>NUCLEOTIDE SEQUENCE [LARGE SCALE GENOMIC DNA]</scope>
    <source>
        <strain evidence="7 8">CMW 18167</strain>
    </source>
</reference>
<evidence type="ECO:0000313" key="7">
    <source>
        <dbReference type="EMBL" id="KAL1885768.1"/>
    </source>
</evidence>
<keyword evidence="2" id="KW-0408">Iron</keyword>
<name>A0ABR3YCC4_9EURO</name>
<keyword evidence="8" id="KW-1185">Reference proteome</keyword>
<evidence type="ECO:0000256" key="2">
    <source>
        <dbReference type="ARBA" id="ARBA00023004"/>
    </source>
</evidence>
<dbReference type="InterPro" id="IPR005532">
    <property type="entry name" value="SUMF_dom"/>
</dbReference>
<proteinExistence type="predicted"/>
<evidence type="ECO:0000256" key="1">
    <source>
        <dbReference type="ARBA" id="ARBA00023002"/>
    </source>
</evidence>
<dbReference type="SUPFAM" id="SSF56436">
    <property type="entry name" value="C-type lectin-like"/>
    <property type="match status" value="1"/>
</dbReference>
<accession>A0ABR3YCC4</accession>
<gene>
    <name evidence="7" type="ORF">Plec18167_001263</name>
</gene>
<dbReference type="InterPro" id="IPR016187">
    <property type="entry name" value="CTDL_fold"/>
</dbReference>
<protein>
    <recommendedName>
        <fullName evidence="9">Sulfatase-modifying factor enzyme domain-containing protein</fullName>
    </recommendedName>
</protein>
<dbReference type="Proteomes" id="UP001583193">
    <property type="component" value="Unassembled WGS sequence"/>
</dbReference>
<sequence length="467" mass="52803">MKPHSPANPAQLSQYAFPSKPKNYAPEPVPSLEEWQKLWTAWELVTLKMIPKEALHEKPIPLRNPLIFYLGHIPTFEDIHLARATREPPTEPGYYQRIFERGIDPDVDDPTNCHDHSETPDTWPELHAILGYREKVCKRITALYDSGRAWSDRTIGRALWIGFEHEGLHLETFLWMSILSPNVLPPPIPRPDFVSMAEKAARERVENKWFNIAPRTFSIGIDDPEDDTKGNGFFAWDNERGPYDVSAHGFEAQARPVSIGEYATYLVKTSQTDRIPLSWTRRDAGSAYCSDEIVSNGSHGDDVDVDVDVQKFIDGLTIKTVFGPVPLNLALDWPVYISYNDATAYADWEGARIPTLHEARSIHRQVEEEKIAADDEIRNKTLTPGVSREDIYIDLTGCNVGFQNFHPTPVTQNGNRLCGQSDMGGAYEWTSSLFEPQPGFKPMDIYPGYSGELITSDSFIDCVCIVH</sequence>
<dbReference type="InterPro" id="IPR051128">
    <property type="entry name" value="EgtD_Methyltrsf_superfamily"/>
</dbReference>
<evidence type="ECO:0008006" key="9">
    <source>
        <dbReference type="Google" id="ProtNLM"/>
    </source>
</evidence>
<dbReference type="Gene3D" id="3.90.1580.10">
    <property type="entry name" value="paralog of FGE (formylglycine-generating enzyme)"/>
    <property type="match status" value="1"/>
</dbReference>
<evidence type="ECO:0000256" key="4">
    <source>
        <dbReference type="SAM" id="MobiDB-lite"/>
    </source>
</evidence>
<dbReference type="EMBL" id="JAVDPF010000002">
    <property type="protein sequence ID" value="KAL1885768.1"/>
    <property type="molecule type" value="Genomic_DNA"/>
</dbReference>
<feature type="domain" description="DinB-like" evidence="6">
    <location>
        <begin position="47"/>
        <end position="172"/>
    </location>
</feature>
<evidence type="ECO:0000259" key="6">
    <source>
        <dbReference type="Pfam" id="PF12867"/>
    </source>
</evidence>
<evidence type="ECO:0000256" key="3">
    <source>
        <dbReference type="ARBA" id="ARBA00037882"/>
    </source>
</evidence>
<dbReference type="InterPro" id="IPR042095">
    <property type="entry name" value="SUMF_sf"/>
</dbReference>
<organism evidence="7 8">
    <name type="scientific">Paecilomyces lecythidis</name>
    <dbReference type="NCBI Taxonomy" id="3004212"/>
    <lineage>
        <taxon>Eukaryota</taxon>
        <taxon>Fungi</taxon>
        <taxon>Dikarya</taxon>
        <taxon>Ascomycota</taxon>
        <taxon>Pezizomycotina</taxon>
        <taxon>Eurotiomycetes</taxon>
        <taxon>Eurotiomycetidae</taxon>
        <taxon>Eurotiales</taxon>
        <taxon>Thermoascaceae</taxon>
        <taxon>Paecilomyces</taxon>
    </lineage>
</organism>
<dbReference type="InterPro" id="IPR024775">
    <property type="entry name" value="DinB-like"/>
</dbReference>
<evidence type="ECO:0000313" key="8">
    <source>
        <dbReference type="Proteomes" id="UP001583193"/>
    </source>
</evidence>